<evidence type="ECO:0000313" key="2">
    <source>
        <dbReference type="Proteomes" id="UP000280434"/>
    </source>
</evidence>
<keyword evidence="2" id="KW-1185">Reference proteome</keyword>
<gene>
    <name evidence="1" type="ORF">D7S89_08545</name>
</gene>
<dbReference type="AlphaFoldDB" id="A0A494XU68"/>
<dbReference type="RefSeq" id="WP_121277166.1">
    <property type="nucleotide sequence ID" value="NZ_RBZV01000002.1"/>
</dbReference>
<accession>A0A494XU68</accession>
<organism evidence="1 2">
    <name type="scientific">Trinickia fusca</name>
    <dbReference type="NCBI Taxonomy" id="2419777"/>
    <lineage>
        <taxon>Bacteria</taxon>
        <taxon>Pseudomonadati</taxon>
        <taxon>Pseudomonadota</taxon>
        <taxon>Betaproteobacteria</taxon>
        <taxon>Burkholderiales</taxon>
        <taxon>Burkholderiaceae</taxon>
        <taxon>Trinickia</taxon>
    </lineage>
</organism>
<proteinExistence type="predicted"/>
<dbReference type="EMBL" id="RBZV01000002">
    <property type="protein sequence ID" value="RKP51083.1"/>
    <property type="molecule type" value="Genomic_DNA"/>
</dbReference>
<dbReference type="InterPro" id="IPR016181">
    <property type="entry name" value="Acyl_CoA_acyltransferase"/>
</dbReference>
<comment type="caution">
    <text evidence="1">The sequence shown here is derived from an EMBL/GenBank/DDBJ whole genome shotgun (WGS) entry which is preliminary data.</text>
</comment>
<name>A0A494XU68_9BURK</name>
<reference evidence="1 2" key="1">
    <citation type="submission" date="2018-10" db="EMBL/GenBank/DDBJ databases">
        <title>Paraburkholderia sp. 7MK8-2, isolated from soil.</title>
        <authorList>
            <person name="Gao Z.-H."/>
            <person name="Qiu L.-H."/>
        </authorList>
    </citation>
    <scope>NUCLEOTIDE SEQUENCE [LARGE SCALE GENOMIC DNA]</scope>
    <source>
        <strain evidence="1 2">7MK8-2</strain>
    </source>
</reference>
<dbReference type="SUPFAM" id="SSF55729">
    <property type="entry name" value="Acyl-CoA N-acyltransferases (Nat)"/>
    <property type="match status" value="1"/>
</dbReference>
<evidence type="ECO:0000313" key="1">
    <source>
        <dbReference type="EMBL" id="RKP51083.1"/>
    </source>
</evidence>
<protein>
    <submittedName>
        <fullName evidence="1">Uncharacterized protein</fullName>
    </submittedName>
</protein>
<dbReference type="Proteomes" id="UP000280434">
    <property type="component" value="Unassembled WGS sequence"/>
</dbReference>
<sequence>MTSEAARHTFADAMRIFAPDLVVRLTDMPHYGGPLPTDDKVRLAAGYFYNFSTRPSDGDIDAALNTRGGVLIPSVRAAKSRMLKHHFVRTAEHVECVATFEASIDRCLSDRLGARRACDIRRLARKAGYGFEMLEASQLDETHWADLARLDALHNARHATATPMFCEAVQRKFAGSPLAHDFRWIFRRDASGRVVQTGLILLGRQERTVYYLNQSIDRASLAPGQNLYVATFYALYCWSQANGFHAVHLGRDGAAEKQRLGADVFIPQSHWLKQA</sequence>